<gene>
    <name evidence="1" type="ORF">CDAR_248491</name>
</gene>
<accession>A0AAV4QBM7</accession>
<proteinExistence type="predicted"/>
<keyword evidence="2" id="KW-1185">Reference proteome</keyword>
<dbReference type="EMBL" id="BPLQ01003974">
    <property type="protein sequence ID" value="GIY04788.1"/>
    <property type="molecule type" value="Genomic_DNA"/>
</dbReference>
<dbReference type="Proteomes" id="UP001054837">
    <property type="component" value="Unassembled WGS sequence"/>
</dbReference>
<protein>
    <submittedName>
        <fullName evidence="1">Uncharacterized protein</fullName>
    </submittedName>
</protein>
<evidence type="ECO:0000313" key="2">
    <source>
        <dbReference type="Proteomes" id="UP001054837"/>
    </source>
</evidence>
<comment type="caution">
    <text evidence="1">The sequence shown here is derived from an EMBL/GenBank/DDBJ whole genome shotgun (WGS) entry which is preliminary data.</text>
</comment>
<evidence type="ECO:0000313" key="1">
    <source>
        <dbReference type="EMBL" id="GIY04788.1"/>
    </source>
</evidence>
<sequence>MKNLGVSLVDISHKVEEQISVCKQKKWAELCSSLNPRKGTFQYWNLIKILNNSSNSSQMNPQSNVLAIDDEHARTNIEAANMLAKQYEKTSKLMFSADDRSQNI</sequence>
<organism evidence="1 2">
    <name type="scientific">Caerostris darwini</name>
    <dbReference type="NCBI Taxonomy" id="1538125"/>
    <lineage>
        <taxon>Eukaryota</taxon>
        <taxon>Metazoa</taxon>
        <taxon>Ecdysozoa</taxon>
        <taxon>Arthropoda</taxon>
        <taxon>Chelicerata</taxon>
        <taxon>Arachnida</taxon>
        <taxon>Araneae</taxon>
        <taxon>Araneomorphae</taxon>
        <taxon>Entelegynae</taxon>
        <taxon>Araneoidea</taxon>
        <taxon>Araneidae</taxon>
        <taxon>Caerostris</taxon>
    </lineage>
</organism>
<name>A0AAV4QBM7_9ARAC</name>
<dbReference type="AlphaFoldDB" id="A0AAV4QBM7"/>
<reference evidence="1 2" key="1">
    <citation type="submission" date="2021-06" db="EMBL/GenBank/DDBJ databases">
        <title>Caerostris darwini draft genome.</title>
        <authorList>
            <person name="Kono N."/>
            <person name="Arakawa K."/>
        </authorList>
    </citation>
    <scope>NUCLEOTIDE SEQUENCE [LARGE SCALE GENOMIC DNA]</scope>
</reference>